<reference evidence="2 3" key="1">
    <citation type="submission" date="2024-09" db="EMBL/GenBank/DDBJ databases">
        <title>T2T genomes of carrot and Alternaria dauci and their utility for understanding host-pathogen interaction during carrot leaf blight disease.</title>
        <authorList>
            <person name="Liu W."/>
            <person name="Xu S."/>
            <person name="Ou C."/>
            <person name="Liu X."/>
            <person name="Zhuang F."/>
            <person name="Deng X.W."/>
        </authorList>
    </citation>
    <scope>NUCLEOTIDE SEQUENCE [LARGE SCALE GENOMIC DNA]</scope>
    <source>
        <strain evidence="2 3">A2016</strain>
    </source>
</reference>
<comment type="caution">
    <text evidence="2">The sequence shown here is derived from an EMBL/GenBank/DDBJ whole genome shotgun (WGS) entry which is preliminary data.</text>
</comment>
<keyword evidence="1" id="KW-0732">Signal</keyword>
<evidence type="ECO:0000313" key="3">
    <source>
        <dbReference type="Proteomes" id="UP001578633"/>
    </source>
</evidence>
<feature type="signal peptide" evidence="1">
    <location>
        <begin position="1"/>
        <end position="20"/>
    </location>
</feature>
<name>A0ABR3UGD2_9PLEO</name>
<gene>
    <name evidence="2" type="ORF">ACET3X_007216</name>
</gene>
<evidence type="ECO:0000256" key="1">
    <source>
        <dbReference type="SAM" id="SignalP"/>
    </source>
</evidence>
<dbReference type="GeneID" id="96087538"/>
<sequence>MQFSMRILRLAALLLPAVRAINMTFYNPQCGVDYAFGPFYEELLFQAETPTSGSNFTDFFTPNGTLAVLNNTASGIENVGVLMDAMLPDDGSVVWNHYPNITFVANETDTIKTYQLNGILHIVAAGECSTTYFSTRFTVTKNLMTGIPNLQSHSGSLVEYNGFRVDASEDPCFARY</sequence>
<dbReference type="EMBL" id="JBHGVX010000006">
    <property type="protein sequence ID" value="KAL1795400.1"/>
    <property type="molecule type" value="Genomic_DNA"/>
</dbReference>
<dbReference type="Proteomes" id="UP001578633">
    <property type="component" value="Chromosome 6"/>
</dbReference>
<feature type="chain" id="PRO_5045169114" evidence="1">
    <location>
        <begin position="21"/>
        <end position="176"/>
    </location>
</feature>
<keyword evidence="3" id="KW-1185">Reference proteome</keyword>
<organism evidence="2 3">
    <name type="scientific">Alternaria dauci</name>
    <dbReference type="NCBI Taxonomy" id="48095"/>
    <lineage>
        <taxon>Eukaryota</taxon>
        <taxon>Fungi</taxon>
        <taxon>Dikarya</taxon>
        <taxon>Ascomycota</taxon>
        <taxon>Pezizomycotina</taxon>
        <taxon>Dothideomycetes</taxon>
        <taxon>Pleosporomycetidae</taxon>
        <taxon>Pleosporales</taxon>
        <taxon>Pleosporineae</taxon>
        <taxon>Pleosporaceae</taxon>
        <taxon>Alternaria</taxon>
        <taxon>Alternaria sect. Porri</taxon>
    </lineage>
</organism>
<evidence type="ECO:0000313" key="2">
    <source>
        <dbReference type="EMBL" id="KAL1795400.1"/>
    </source>
</evidence>
<accession>A0ABR3UGD2</accession>
<dbReference type="RefSeq" id="XP_069305984.1">
    <property type="nucleotide sequence ID" value="XM_069453432.1"/>
</dbReference>
<proteinExistence type="predicted"/>
<protein>
    <submittedName>
        <fullName evidence="2">Uncharacterized protein</fullName>
    </submittedName>
</protein>